<evidence type="ECO:0000256" key="7">
    <source>
        <dbReference type="ARBA" id="ARBA00023136"/>
    </source>
</evidence>
<feature type="transmembrane region" description="Helical" evidence="9">
    <location>
        <begin position="199"/>
        <end position="218"/>
    </location>
</feature>
<evidence type="ECO:0000313" key="10">
    <source>
        <dbReference type="EMBL" id="QDZ02652.1"/>
    </source>
</evidence>
<evidence type="ECO:0000256" key="4">
    <source>
        <dbReference type="ARBA" id="ARBA00022519"/>
    </source>
</evidence>
<keyword evidence="4" id="KW-0997">Cell inner membrane</keyword>
<comment type="similarity">
    <text evidence="8">Belongs to the TsuA/YedE (TC 9.B.102) family.</text>
</comment>
<dbReference type="Pfam" id="PF04143">
    <property type="entry name" value="Sulf_transp"/>
    <property type="match status" value="1"/>
</dbReference>
<evidence type="ECO:0000256" key="8">
    <source>
        <dbReference type="ARBA" id="ARBA00035655"/>
    </source>
</evidence>
<dbReference type="PANTHER" id="PTHR30574">
    <property type="entry name" value="INNER MEMBRANE PROTEIN YEDE"/>
    <property type="match status" value="1"/>
</dbReference>
<dbReference type="EMBL" id="CP042301">
    <property type="protein sequence ID" value="QDZ02652.1"/>
    <property type="molecule type" value="Genomic_DNA"/>
</dbReference>
<protein>
    <submittedName>
        <fullName evidence="10">YeeE/YedE family protein</fullName>
    </submittedName>
</protein>
<proteinExistence type="inferred from homology"/>
<dbReference type="RefSeq" id="WP_146301287.1">
    <property type="nucleotide sequence ID" value="NZ_CP042301.2"/>
</dbReference>
<feature type="transmembrane region" description="Helical" evidence="9">
    <location>
        <begin position="92"/>
        <end position="112"/>
    </location>
</feature>
<evidence type="ECO:0000256" key="3">
    <source>
        <dbReference type="ARBA" id="ARBA00022475"/>
    </source>
</evidence>
<feature type="transmembrane region" description="Helical" evidence="9">
    <location>
        <begin position="297"/>
        <end position="318"/>
    </location>
</feature>
<sequence>MDFVPLIDTLGERGAAIAGGAVIGALFGFVAQRSAFCTRSAVLDLTRHRDLKALATWAAGFAAAILGVQLLLATGRLDVIETRFFSTAQSLSGALIGGGLFGVGMVLARGCVSRLLVLTASGNLRALYSSLVVAIVGLATYSGVLVPLRDTIGGLWSTSQVGGNDILAHVGLSQQFGVALGDMLALAAAFLAVRSRLSVWRVLGGIGVGLAVVAGWWFTYTLSLQVFDPIQAESLSFIRPLATSGELAFAGADGPGLDQGVLAGTLVGALVAALLFRDFRIATFAEPGTPSVLRYTAGAVLMGFGGILAVGCTIGAGFTGGSVLALSSVTGLLAMGGGAAIADRLIDGRQATRIPSARVAPAE</sequence>
<comment type="subcellular location">
    <subcellularLocation>
        <location evidence="1">Cell inner membrane</location>
        <topology evidence="1">Multi-pass membrane protein</topology>
    </subcellularLocation>
</comment>
<evidence type="ECO:0000256" key="5">
    <source>
        <dbReference type="ARBA" id="ARBA00022692"/>
    </source>
</evidence>
<dbReference type="OrthoDB" id="5342349at2"/>
<keyword evidence="3" id="KW-1003">Cell membrane</keyword>
<dbReference type="AlphaFoldDB" id="A0A5B8L4E1"/>
<evidence type="ECO:0000256" key="6">
    <source>
        <dbReference type="ARBA" id="ARBA00022989"/>
    </source>
</evidence>
<keyword evidence="2" id="KW-0813">Transport</keyword>
<feature type="transmembrane region" description="Helical" evidence="9">
    <location>
        <begin position="166"/>
        <end position="192"/>
    </location>
</feature>
<dbReference type="InterPro" id="IPR007272">
    <property type="entry name" value="Sulf_transp_TsuA/YedE"/>
</dbReference>
<feature type="transmembrane region" description="Helical" evidence="9">
    <location>
        <begin position="259"/>
        <end position="276"/>
    </location>
</feature>
<dbReference type="GO" id="GO:0005886">
    <property type="term" value="C:plasma membrane"/>
    <property type="evidence" value="ECO:0007669"/>
    <property type="project" value="UniProtKB-SubCell"/>
</dbReference>
<name>A0A5B8L4E1_9HYPH</name>
<organism evidence="10 11">
    <name type="scientific">Nitratireductor mangrovi</name>
    <dbReference type="NCBI Taxonomy" id="2599600"/>
    <lineage>
        <taxon>Bacteria</taxon>
        <taxon>Pseudomonadati</taxon>
        <taxon>Pseudomonadota</taxon>
        <taxon>Alphaproteobacteria</taxon>
        <taxon>Hyphomicrobiales</taxon>
        <taxon>Phyllobacteriaceae</taxon>
        <taxon>Nitratireductor</taxon>
    </lineage>
</organism>
<dbReference type="PANTHER" id="PTHR30574:SF1">
    <property type="entry name" value="SULPHUR TRANSPORT DOMAIN-CONTAINING PROTEIN"/>
    <property type="match status" value="1"/>
</dbReference>
<feature type="transmembrane region" description="Helical" evidence="9">
    <location>
        <begin position="53"/>
        <end position="72"/>
    </location>
</feature>
<feature type="transmembrane region" description="Helical" evidence="9">
    <location>
        <begin position="124"/>
        <end position="146"/>
    </location>
</feature>
<keyword evidence="6 9" id="KW-1133">Transmembrane helix</keyword>
<feature type="transmembrane region" description="Helical" evidence="9">
    <location>
        <begin position="324"/>
        <end position="346"/>
    </location>
</feature>
<reference evidence="10" key="1">
    <citation type="submission" date="2020-04" db="EMBL/GenBank/DDBJ databases">
        <title>Nitratireductor sp. nov. isolated from mangrove soil.</title>
        <authorList>
            <person name="Ye Y."/>
        </authorList>
    </citation>
    <scope>NUCLEOTIDE SEQUENCE</scope>
    <source>
        <strain evidence="10">SY7</strain>
    </source>
</reference>
<gene>
    <name evidence="10" type="ORF">FQ775_21030</name>
</gene>
<feature type="transmembrane region" description="Helical" evidence="9">
    <location>
        <begin position="15"/>
        <end position="32"/>
    </location>
</feature>
<evidence type="ECO:0000256" key="1">
    <source>
        <dbReference type="ARBA" id="ARBA00004429"/>
    </source>
</evidence>
<keyword evidence="11" id="KW-1185">Reference proteome</keyword>
<accession>A0A5B8L4E1</accession>
<dbReference type="Proteomes" id="UP000321389">
    <property type="component" value="Chromosome"/>
</dbReference>
<evidence type="ECO:0000313" key="11">
    <source>
        <dbReference type="Proteomes" id="UP000321389"/>
    </source>
</evidence>
<keyword evidence="7 9" id="KW-0472">Membrane</keyword>
<evidence type="ECO:0000256" key="2">
    <source>
        <dbReference type="ARBA" id="ARBA00022448"/>
    </source>
</evidence>
<evidence type="ECO:0000256" key="9">
    <source>
        <dbReference type="SAM" id="Phobius"/>
    </source>
</evidence>
<keyword evidence="5 9" id="KW-0812">Transmembrane</keyword>
<dbReference type="KEGG" id="niy:FQ775_21030"/>